<dbReference type="CDD" id="cd01283">
    <property type="entry name" value="cytidine_deaminase"/>
    <property type="match status" value="1"/>
</dbReference>
<evidence type="ECO:0000313" key="3">
    <source>
        <dbReference type="EMBL" id="MCH5599025.1"/>
    </source>
</evidence>
<organism evidence="3 4">
    <name type="scientific">Niabella ginsengisoli</name>
    <dbReference type="NCBI Taxonomy" id="522298"/>
    <lineage>
        <taxon>Bacteria</taxon>
        <taxon>Pseudomonadati</taxon>
        <taxon>Bacteroidota</taxon>
        <taxon>Chitinophagia</taxon>
        <taxon>Chitinophagales</taxon>
        <taxon>Chitinophagaceae</taxon>
        <taxon>Niabella</taxon>
    </lineage>
</organism>
<name>A0ABS9SKZ2_9BACT</name>
<reference evidence="3 4" key="1">
    <citation type="submission" date="2022-02" db="EMBL/GenBank/DDBJ databases">
        <authorList>
            <person name="Min J."/>
        </authorList>
    </citation>
    <scope>NUCLEOTIDE SEQUENCE [LARGE SCALE GENOMIC DNA]</scope>
    <source>
        <strain evidence="3 4">GR10-1</strain>
    </source>
</reference>
<keyword evidence="4" id="KW-1185">Reference proteome</keyword>
<dbReference type="Gene3D" id="3.40.140.10">
    <property type="entry name" value="Cytidine Deaminase, domain 2"/>
    <property type="match status" value="1"/>
</dbReference>
<dbReference type="PANTHER" id="PTHR11644">
    <property type="entry name" value="CYTIDINE DEAMINASE"/>
    <property type="match status" value="1"/>
</dbReference>
<gene>
    <name evidence="3" type="ORF">MKP09_14475</name>
</gene>
<proteinExistence type="inferred from homology"/>
<dbReference type="InterPro" id="IPR002125">
    <property type="entry name" value="CMP_dCMP_dom"/>
</dbReference>
<dbReference type="Proteomes" id="UP001202248">
    <property type="component" value="Unassembled WGS sequence"/>
</dbReference>
<dbReference type="EC" id="3.5.4.5" evidence="3"/>
<dbReference type="GO" id="GO:0004126">
    <property type="term" value="F:cytidine deaminase activity"/>
    <property type="evidence" value="ECO:0007669"/>
    <property type="project" value="UniProtKB-EC"/>
</dbReference>
<comment type="caution">
    <text evidence="3">The sequence shown here is derived from an EMBL/GenBank/DDBJ whole genome shotgun (WGS) entry which is preliminary data.</text>
</comment>
<sequence length="170" mass="18692">MKEKHYEFSYKVANSINDLDKDDAALLQQARELTPIAYAPYSKFHVASVARLANGKVVKGTNQENASFPVGICAERSLLASVGTLYPNEVIETMAITYQPQEALEGLEGLEGLSDKPISPCGMCRQALLEYETRVNHPIRLILAGMKGTVYIIDTAKDLLPFAFGEVNLK</sequence>
<evidence type="ECO:0000256" key="1">
    <source>
        <dbReference type="ARBA" id="ARBA00006576"/>
    </source>
</evidence>
<dbReference type="InterPro" id="IPR050202">
    <property type="entry name" value="Cyt/Deoxycyt_deaminase"/>
</dbReference>
<dbReference type="PANTHER" id="PTHR11644:SF2">
    <property type="entry name" value="CYTIDINE DEAMINASE"/>
    <property type="match status" value="1"/>
</dbReference>
<dbReference type="PROSITE" id="PS51747">
    <property type="entry name" value="CYT_DCMP_DEAMINASES_2"/>
    <property type="match status" value="1"/>
</dbReference>
<dbReference type="NCBIfam" id="NF004064">
    <property type="entry name" value="PRK05578.1"/>
    <property type="match status" value="1"/>
</dbReference>
<dbReference type="EMBL" id="JAKWBL010000003">
    <property type="protein sequence ID" value="MCH5599025.1"/>
    <property type="molecule type" value="Genomic_DNA"/>
</dbReference>
<accession>A0ABS9SKZ2</accession>
<evidence type="ECO:0000313" key="4">
    <source>
        <dbReference type="Proteomes" id="UP001202248"/>
    </source>
</evidence>
<comment type="similarity">
    <text evidence="1">Belongs to the cytidine and deoxycytidylate deaminase family.</text>
</comment>
<dbReference type="SUPFAM" id="SSF53927">
    <property type="entry name" value="Cytidine deaminase-like"/>
    <property type="match status" value="1"/>
</dbReference>
<dbReference type="RefSeq" id="WP_240830715.1">
    <property type="nucleotide sequence ID" value="NZ_JAKWBL010000003.1"/>
</dbReference>
<dbReference type="Pfam" id="PF00383">
    <property type="entry name" value="dCMP_cyt_deam_1"/>
    <property type="match status" value="1"/>
</dbReference>
<keyword evidence="3" id="KW-0378">Hydrolase</keyword>
<dbReference type="InterPro" id="IPR016193">
    <property type="entry name" value="Cytidine_deaminase-like"/>
</dbReference>
<feature type="domain" description="CMP/dCMP-type deaminase" evidence="2">
    <location>
        <begin position="21"/>
        <end position="167"/>
    </location>
</feature>
<evidence type="ECO:0000259" key="2">
    <source>
        <dbReference type="PROSITE" id="PS51747"/>
    </source>
</evidence>
<protein>
    <submittedName>
        <fullName evidence="3">Cytidine deaminase</fullName>
        <ecNumber evidence="3">3.5.4.5</ecNumber>
    </submittedName>
</protein>